<name>A0A151HZF3_9HYME</name>
<dbReference type="Proteomes" id="UP000078540">
    <property type="component" value="Unassembled WGS sequence"/>
</dbReference>
<keyword evidence="1" id="KW-1133">Transmembrane helix</keyword>
<sequence>MRPVLHAKADREPTYCTGYGSVARGVVRGRRMARYVPLMHRGVVVVVVVVVVNDVVVVLAVVVILGRIWSTDHPASERRGGCSRPLSTVFPIVSVPENIPPVHLPLPPSSPLHPSAPPPAAPLLPTLLGVAVNAVRCNVCAPPLHAMQKSLHRDGIQSSRRVSIVLGNGCFLLKKRLR</sequence>
<protein>
    <submittedName>
        <fullName evidence="2">Uncharacterized protein</fullName>
    </submittedName>
</protein>
<reference evidence="2 3" key="1">
    <citation type="submission" date="2015-09" db="EMBL/GenBank/DDBJ databases">
        <title>Atta colombica WGS genome.</title>
        <authorList>
            <person name="Nygaard S."/>
            <person name="Hu H."/>
            <person name="Boomsma J."/>
            <person name="Zhang G."/>
        </authorList>
    </citation>
    <scope>NUCLEOTIDE SEQUENCE [LARGE SCALE GENOMIC DNA]</scope>
    <source>
        <strain evidence="2">Treedump-2</strain>
        <tissue evidence="2">Whole body</tissue>
    </source>
</reference>
<accession>A0A151HZF3</accession>
<keyword evidence="3" id="KW-1185">Reference proteome</keyword>
<feature type="transmembrane region" description="Helical" evidence="1">
    <location>
        <begin position="42"/>
        <end position="69"/>
    </location>
</feature>
<evidence type="ECO:0000313" key="3">
    <source>
        <dbReference type="Proteomes" id="UP000078540"/>
    </source>
</evidence>
<proteinExistence type="predicted"/>
<dbReference type="AlphaFoldDB" id="A0A151HZF3"/>
<organism evidence="2 3">
    <name type="scientific">Atta colombica</name>
    <dbReference type="NCBI Taxonomy" id="520822"/>
    <lineage>
        <taxon>Eukaryota</taxon>
        <taxon>Metazoa</taxon>
        <taxon>Ecdysozoa</taxon>
        <taxon>Arthropoda</taxon>
        <taxon>Hexapoda</taxon>
        <taxon>Insecta</taxon>
        <taxon>Pterygota</taxon>
        <taxon>Neoptera</taxon>
        <taxon>Endopterygota</taxon>
        <taxon>Hymenoptera</taxon>
        <taxon>Apocrita</taxon>
        <taxon>Aculeata</taxon>
        <taxon>Formicoidea</taxon>
        <taxon>Formicidae</taxon>
        <taxon>Myrmicinae</taxon>
        <taxon>Atta</taxon>
    </lineage>
</organism>
<evidence type="ECO:0000256" key="1">
    <source>
        <dbReference type="SAM" id="Phobius"/>
    </source>
</evidence>
<dbReference type="EMBL" id="KQ976699">
    <property type="protein sequence ID" value="KYM77421.1"/>
    <property type="molecule type" value="Genomic_DNA"/>
</dbReference>
<keyword evidence="1" id="KW-0812">Transmembrane</keyword>
<keyword evidence="1" id="KW-0472">Membrane</keyword>
<evidence type="ECO:0000313" key="2">
    <source>
        <dbReference type="EMBL" id="KYM77421.1"/>
    </source>
</evidence>
<gene>
    <name evidence="2" type="ORF">ALC53_12161</name>
</gene>